<dbReference type="Pfam" id="PF00756">
    <property type="entry name" value="Esterase"/>
    <property type="match status" value="2"/>
</dbReference>
<dbReference type="PROSITE" id="PS51272">
    <property type="entry name" value="SLH"/>
    <property type="match status" value="3"/>
</dbReference>
<keyword evidence="4" id="KW-0378">Hydrolase</keyword>
<dbReference type="Proteomes" id="UP001240171">
    <property type="component" value="Unassembled WGS sequence"/>
</dbReference>
<keyword evidence="5" id="KW-1185">Reference proteome</keyword>
<dbReference type="EMBL" id="JAUQTB010000002">
    <property type="protein sequence ID" value="MDO7905706.1"/>
    <property type="molecule type" value="Genomic_DNA"/>
</dbReference>
<evidence type="ECO:0000259" key="3">
    <source>
        <dbReference type="PROSITE" id="PS51272"/>
    </source>
</evidence>
<dbReference type="Pfam" id="PF00395">
    <property type="entry name" value="SLH"/>
    <property type="match status" value="3"/>
</dbReference>
<dbReference type="RefSeq" id="WP_305022911.1">
    <property type="nucleotide sequence ID" value="NZ_JAUQTB010000002.1"/>
</dbReference>
<dbReference type="InterPro" id="IPR029058">
    <property type="entry name" value="AB_hydrolase_fold"/>
</dbReference>
<feature type="compositionally biased region" description="Polar residues" evidence="1">
    <location>
        <begin position="38"/>
        <end position="52"/>
    </location>
</feature>
<feature type="compositionally biased region" description="Gly residues" evidence="1">
    <location>
        <begin position="1120"/>
        <end position="1138"/>
    </location>
</feature>
<reference evidence="4 5" key="1">
    <citation type="submission" date="2023-07" db="EMBL/GenBank/DDBJ databases">
        <title>Paenibacillus sp. JX-17 nov. isolated from soil.</title>
        <authorList>
            <person name="Wan Y."/>
            <person name="Liu B."/>
        </authorList>
    </citation>
    <scope>NUCLEOTIDE SEQUENCE [LARGE SCALE GENOMIC DNA]</scope>
    <source>
        <strain evidence="4 5">JX-17</strain>
    </source>
</reference>
<organism evidence="4 5">
    <name type="scientific">Paenibacillus lacisoli</name>
    <dbReference type="NCBI Taxonomy" id="3064525"/>
    <lineage>
        <taxon>Bacteria</taxon>
        <taxon>Bacillati</taxon>
        <taxon>Bacillota</taxon>
        <taxon>Bacilli</taxon>
        <taxon>Bacillales</taxon>
        <taxon>Paenibacillaceae</taxon>
        <taxon>Paenibacillus</taxon>
    </lineage>
</organism>
<dbReference type="InterPro" id="IPR008979">
    <property type="entry name" value="Galactose-bd-like_sf"/>
</dbReference>
<feature type="compositionally biased region" description="Gly residues" evidence="1">
    <location>
        <begin position="1147"/>
        <end position="1157"/>
    </location>
</feature>
<name>A0ABT9C8W7_9BACL</name>
<feature type="domain" description="SLH" evidence="3">
    <location>
        <begin position="1381"/>
        <end position="1444"/>
    </location>
</feature>
<dbReference type="InterPro" id="IPR000801">
    <property type="entry name" value="Esterase-like"/>
</dbReference>
<dbReference type="Gene3D" id="2.60.120.260">
    <property type="entry name" value="Galactose-binding domain-like"/>
    <property type="match status" value="1"/>
</dbReference>
<sequence length="1507" mass="163554">MKESRTKKAKRKSIPIAALSAAMILTSSQGFVYAESTGTAQEETVQDGQDGSTVDDPNVTTQAPQESSLPGTPSNIAPNSQLSSNDPENSPEAQKSRFYTSTYVSEHMDQKEMSYRVYLPEGYYESSRNYPVVYLLHGENNSSESFEKSGIADKLDQWMKAGTLQKMIVVMPDSSGGSYFVNQTEGDDKGNWEEMIVNDLVPAVDGKFRTIAKPQYRGITGISMGGFGAFVIGLDHPELFGSIGSHRAPLGMTVANYNPMTLLKSKTDSQLKAYSIYLDGGTDDPYTYADNSTNDIHAYLRSKSISHGYQMRPGDHAPADALADLNRSFGAFSSKFAKGILTGSFTATPQALSIGTEEVSVSYTTRLDRAAAELFQNGNEDEDFKLSVSLKVTDPEGNVLYTEVKNAGDVIAGSGDSEFTGSFNIPVEQLGASKSTTVSLEASLLGSTVSLGSKPLIRVTPTGTLPEDIQIDLLGDWKFKKDSQSQPSLHGEADNVDTTDWATVQPGLDWWTDGFGGYSGLNNYYGAAWYQRTFFVPEDFPDQDLTLMAGKIDDADITYINGVKVGETGFENGVYKSSFWAASRQYKIPSNLLKRGQVNTIAVYMVNDNGGGGWYSGPIGIYTKAAMQKIKNLPSEVPSQNIVTAVKELAAKQYQAVDQKDLSAYADTLSAQYFEKGIDKLKLLDQRRQWSKDYATIKTTIDNPYVFTLNNRYLYTAEVKITGTTADGTETVLQQGAVSQYYQQESGKLRETGDQKLFFVTQFYSESAKRTVKYRVYLPQSYLTHPDKRYPSVYLLHQFNSDSESYEIDKIDQILNREIAAGRSKDMIVVMPDSSGLSWWVNGAGPDGVKWQDMVVKDLVPHVDQKYRTIDDARYRGTSGVSMGGFGSFVIGFQYPDLFSSAVSHMGALSFTQAGQNPVSIIKSYPIEALKRYSIYFDSGNEDVYKFDVPVATLHKYLNDNGVDHYAEIRDGLHDSAFYTKSVDLSFAQHSRHFADAHVADGILAGSLNIRNEAGNKAALYQVTTKEGLNAYLDNIPASPYVKNQTPDLHIPITLELTNQATGERLVAQQDELATRSGSVSKDGTLAIPVLADGNYSIKLKASVLDRTFTLAAADYTVGGSTGGSSGNTGGGSAGGSNSGTPVVTPGGDGTAGTSNGAGGFTITGEAAAAALQKQTDLQIQLSSGISLVLPYDALNQITTELGQGFKLLNWTAAPVTAADQKSMTQSAGQRMGGQLKPAGSFINLEMTATLADGSIRKLNPAFRQPVKIQLAADSGTDQQLAGVYYWNAKGEAEFTRSKWNSKTRTFEAQVDHFGTYSLLTFTKPFNDVQSSSWYNRAVEVMVAQHIVTGVNDTRFAPSHPVTRAEFAALVTRMLGLEESSSASFADVSKDSWYASSVSAAYQAGIIKGVSADAFEPNRQITREQMAVMTYNALQKLNPGENGTGNDPLAGFTDAKNINAWAKQQMAALVQLGLIQGKNSSSIAPQGAATRAEAVQVLYNLLQHQSK</sequence>
<gene>
    <name evidence="4" type="ORF">Q5741_04675</name>
</gene>
<feature type="region of interest" description="Disordered" evidence="1">
    <location>
        <begin position="38"/>
        <end position="95"/>
    </location>
</feature>
<evidence type="ECO:0000313" key="5">
    <source>
        <dbReference type="Proteomes" id="UP001240171"/>
    </source>
</evidence>
<dbReference type="InterPro" id="IPR001119">
    <property type="entry name" value="SLH_dom"/>
</dbReference>
<feature type="chain" id="PRO_5045841965" evidence="2">
    <location>
        <begin position="35"/>
        <end position="1507"/>
    </location>
</feature>
<dbReference type="SUPFAM" id="SSF49785">
    <property type="entry name" value="Galactose-binding domain-like"/>
    <property type="match status" value="1"/>
</dbReference>
<feature type="domain" description="SLH" evidence="3">
    <location>
        <begin position="1322"/>
        <end position="1380"/>
    </location>
</feature>
<feature type="signal peptide" evidence="2">
    <location>
        <begin position="1"/>
        <end position="34"/>
    </location>
</feature>
<accession>A0ABT9C8W7</accession>
<evidence type="ECO:0000313" key="4">
    <source>
        <dbReference type="EMBL" id="MDO7905706.1"/>
    </source>
</evidence>
<evidence type="ECO:0000256" key="1">
    <source>
        <dbReference type="SAM" id="MobiDB-lite"/>
    </source>
</evidence>
<keyword evidence="2" id="KW-0732">Signal</keyword>
<dbReference type="PANTHER" id="PTHR48098:SF1">
    <property type="entry name" value="DIACYLGLYCEROL ACYLTRANSFERASE_MYCOLYLTRANSFERASE AG85A"/>
    <property type="match status" value="1"/>
</dbReference>
<dbReference type="GO" id="GO:0016787">
    <property type="term" value="F:hydrolase activity"/>
    <property type="evidence" value="ECO:0007669"/>
    <property type="project" value="UniProtKB-KW"/>
</dbReference>
<dbReference type="PANTHER" id="PTHR48098">
    <property type="entry name" value="ENTEROCHELIN ESTERASE-RELATED"/>
    <property type="match status" value="1"/>
</dbReference>
<feature type="compositionally biased region" description="Polar residues" evidence="1">
    <location>
        <begin position="58"/>
        <end position="95"/>
    </location>
</feature>
<evidence type="ECO:0000256" key="2">
    <source>
        <dbReference type="SAM" id="SignalP"/>
    </source>
</evidence>
<feature type="domain" description="SLH" evidence="3">
    <location>
        <begin position="1449"/>
        <end position="1507"/>
    </location>
</feature>
<dbReference type="InterPro" id="IPR050583">
    <property type="entry name" value="Mycobacterial_A85_antigen"/>
</dbReference>
<comment type="caution">
    <text evidence="4">The sequence shown here is derived from an EMBL/GenBank/DDBJ whole genome shotgun (WGS) entry which is preliminary data.</text>
</comment>
<protein>
    <submittedName>
        <fullName evidence="4">Alpha/beta hydrolase-fold protein</fullName>
    </submittedName>
</protein>
<feature type="region of interest" description="Disordered" evidence="1">
    <location>
        <begin position="1120"/>
        <end position="1157"/>
    </location>
</feature>
<dbReference type="Gene3D" id="3.40.50.1820">
    <property type="entry name" value="alpha/beta hydrolase"/>
    <property type="match status" value="2"/>
</dbReference>
<proteinExistence type="predicted"/>
<dbReference type="SUPFAM" id="SSF53474">
    <property type="entry name" value="alpha/beta-Hydrolases"/>
    <property type="match status" value="2"/>
</dbReference>